<dbReference type="GO" id="GO:0004400">
    <property type="term" value="F:histidinol-phosphate transaminase activity"/>
    <property type="evidence" value="ECO:0007669"/>
    <property type="project" value="UniProtKB-UniRule"/>
</dbReference>
<comment type="catalytic activity">
    <reaction evidence="9">
        <text>L-histidinol phosphate + 2-oxoglutarate = 3-(imidazol-4-yl)-2-oxopropyl phosphate + L-glutamate</text>
        <dbReference type="Rhea" id="RHEA:23744"/>
        <dbReference type="ChEBI" id="CHEBI:16810"/>
        <dbReference type="ChEBI" id="CHEBI:29985"/>
        <dbReference type="ChEBI" id="CHEBI:57766"/>
        <dbReference type="ChEBI" id="CHEBI:57980"/>
        <dbReference type="EC" id="2.6.1.9"/>
    </reaction>
</comment>
<dbReference type="AlphaFoldDB" id="A0AAU7U842"/>
<name>A0AAU7U842_9DEIO</name>
<accession>A0AAU7U842</accession>
<dbReference type="PANTHER" id="PTHR42885:SF2">
    <property type="entry name" value="HISTIDINOL-PHOSPHATE AMINOTRANSFERASE"/>
    <property type="match status" value="1"/>
</dbReference>
<dbReference type="GO" id="GO:0000105">
    <property type="term" value="P:L-histidine biosynthetic process"/>
    <property type="evidence" value="ECO:0007669"/>
    <property type="project" value="UniProtKB-UniRule"/>
</dbReference>
<dbReference type="HAMAP" id="MF_01023">
    <property type="entry name" value="HisC_aminotrans_2"/>
    <property type="match status" value="1"/>
</dbReference>
<dbReference type="InterPro" id="IPR001917">
    <property type="entry name" value="Aminotrans_II_pyridoxalP_BS"/>
</dbReference>
<evidence type="ECO:0000256" key="7">
    <source>
        <dbReference type="ARBA" id="ARBA00022898"/>
    </source>
</evidence>
<dbReference type="PANTHER" id="PTHR42885">
    <property type="entry name" value="HISTIDINOL-PHOSPHATE AMINOTRANSFERASE-RELATED"/>
    <property type="match status" value="1"/>
</dbReference>
<evidence type="ECO:0000256" key="6">
    <source>
        <dbReference type="ARBA" id="ARBA00022679"/>
    </source>
</evidence>
<feature type="domain" description="Aminotransferase class I/classII large" evidence="10">
    <location>
        <begin position="33"/>
        <end position="356"/>
    </location>
</feature>
<dbReference type="InterPro" id="IPR004839">
    <property type="entry name" value="Aminotransferase_I/II_large"/>
</dbReference>
<dbReference type="SUPFAM" id="SSF53383">
    <property type="entry name" value="PLP-dependent transferases"/>
    <property type="match status" value="1"/>
</dbReference>
<evidence type="ECO:0000259" key="10">
    <source>
        <dbReference type="Pfam" id="PF00155"/>
    </source>
</evidence>
<dbReference type="Pfam" id="PF00155">
    <property type="entry name" value="Aminotran_1_2"/>
    <property type="match status" value="1"/>
</dbReference>
<keyword evidence="7 9" id="KW-0663">Pyridoxal phosphate</keyword>
<dbReference type="InterPro" id="IPR015424">
    <property type="entry name" value="PyrdxlP-dep_Trfase"/>
</dbReference>
<evidence type="ECO:0000256" key="3">
    <source>
        <dbReference type="ARBA" id="ARBA00011738"/>
    </source>
</evidence>
<gene>
    <name evidence="9" type="primary">hisC</name>
    <name evidence="11" type="ORF">ABOD76_13950</name>
</gene>
<comment type="pathway">
    <text evidence="9">Amino-acid biosynthesis; L-histidine biosynthesis; L-histidine from 5-phospho-alpha-D-ribose 1-diphosphate: step 7/9.</text>
</comment>
<dbReference type="CDD" id="cd00609">
    <property type="entry name" value="AAT_like"/>
    <property type="match status" value="1"/>
</dbReference>
<keyword evidence="5 9" id="KW-0028">Amino-acid biosynthesis</keyword>
<evidence type="ECO:0000256" key="2">
    <source>
        <dbReference type="ARBA" id="ARBA00007970"/>
    </source>
</evidence>
<evidence type="ECO:0000256" key="5">
    <source>
        <dbReference type="ARBA" id="ARBA00022605"/>
    </source>
</evidence>
<dbReference type="InterPro" id="IPR005861">
    <property type="entry name" value="HisP_aminotrans"/>
</dbReference>
<evidence type="ECO:0000256" key="4">
    <source>
        <dbReference type="ARBA" id="ARBA00022576"/>
    </source>
</evidence>
<dbReference type="EC" id="2.6.1.9" evidence="9"/>
<feature type="modified residue" description="N6-(pyridoxal phosphate)lysine" evidence="9">
    <location>
        <position position="222"/>
    </location>
</feature>
<dbReference type="EMBL" id="CP158299">
    <property type="protein sequence ID" value="XBV84541.1"/>
    <property type="molecule type" value="Genomic_DNA"/>
</dbReference>
<keyword evidence="4 9" id="KW-0032">Aminotransferase</keyword>
<dbReference type="InterPro" id="IPR015422">
    <property type="entry name" value="PyrdxlP-dep_Trfase_small"/>
</dbReference>
<protein>
    <recommendedName>
        <fullName evidence="9">Histidinol-phosphate aminotransferase</fullName>
        <ecNumber evidence="9">2.6.1.9</ecNumber>
    </recommendedName>
    <alternativeName>
        <fullName evidence="9">Imidazole acetol-phosphate transaminase</fullName>
    </alternativeName>
</protein>
<dbReference type="RefSeq" id="WP_350242578.1">
    <property type="nucleotide sequence ID" value="NZ_CP158299.1"/>
</dbReference>
<dbReference type="KEGG" id="dsc:ABOD76_13950"/>
<proteinExistence type="inferred from homology"/>
<dbReference type="InterPro" id="IPR015421">
    <property type="entry name" value="PyrdxlP-dep_Trfase_major"/>
</dbReference>
<dbReference type="PROSITE" id="PS00599">
    <property type="entry name" value="AA_TRANSFER_CLASS_2"/>
    <property type="match status" value="1"/>
</dbReference>
<evidence type="ECO:0000313" key="11">
    <source>
        <dbReference type="EMBL" id="XBV84541.1"/>
    </source>
</evidence>
<keyword evidence="8 9" id="KW-0368">Histidine biosynthesis</keyword>
<evidence type="ECO:0000256" key="9">
    <source>
        <dbReference type="HAMAP-Rule" id="MF_01023"/>
    </source>
</evidence>
<organism evidence="11">
    <name type="scientific">Deinococcus sonorensis KR-87</name>
    <dbReference type="NCBI Taxonomy" id="694439"/>
    <lineage>
        <taxon>Bacteria</taxon>
        <taxon>Thermotogati</taxon>
        <taxon>Deinococcota</taxon>
        <taxon>Deinococci</taxon>
        <taxon>Deinococcales</taxon>
        <taxon>Deinococcaceae</taxon>
        <taxon>Deinococcus</taxon>
    </lineage>
</organism>
<keyword evidence="6 9" id="KW-0808">Transferase</keyword>
<reference evidence="11" key="1">
    <citation type="submission" date="2024-06" db="EMBL/GenBank/DDBJ databases">
        <title>Draft Genome Sequence of Deinococcus sonorensis Type Strain KR-87, a Biofilm Producing Representative of the Genus Deinococcus.</title>
        <authorList>
            <person name="Boren L.S."/>
            <person name="Grosso R.A."/>
            <person name="Hugenberg-Cox A.N."/>
            <person name="Hill J.T.E."/>
            <person name="Albert C.M."/>
            <person name="Tuohy J.M."/>
        </authorList>
    </citation>
    <scope>NUCLEOTIDE SEQUENCE</scope>
    <source>
        <strain evidence="11">KR-87</strain>
    </source>
</reference>
<sequence length="362" mass="40109">MTEAALPSPLLGGVRDAVRATPAYPFTPIDAPIKLDQNESPEDFPAELKRLAAERMLAREWNRYPDLHADTLRHRIAEYEGWDPEGVVVTPGSNVIIKLLTEVGGIGQRVLLSQPNFSVYVLEGQLLGAALTQVPLRPDFGLDVPAMQRELRAGGPGVLYLPQPHAPTGFLDSAADLRAVVEAAGDEWLVVIDEAYHQYSGSDFRTLVRERPNRLSLRTFSKAWGLAGLRLGYALTSPELASNLQKVTSAFNVNALTQAALEVALEHPAYVQERARQTVQERGRVLAALQDLKVLHAHPSQANFFLLRTPDPDRAYRFLLERGLLVRRQDKQPMLQGCLRVSIGTPEQNDRLIQAVLELDRA</sequence>
<comment type="similarity">
    <text evidence="2 9">Belongs to the class-II pyridoxal-phosphate-dependent aminotransferase family. Histidinol-phosphate aminotransferase subfamily.</text>
</comment>
<dbReference type="Gene3D" id="3.90.1150.10">
    <property type="entry name" value="Aspartate Aminotransferase, domain 1"/>
    <property type="match status" value="1"/>
</dbReference>
<dbReference type="GO" id="GO:0030170">
    <property type="term" value="F:pyridoxal phosphate binding"/>
    <property type="evidence" value="ECO:0007669"/>
    <property type="project" value="InterPro"/>
</dbReference>
<evidence type="ECO:0000256" key="1">
    <source>
        <dbReference type="ARBA" id="ARBA00001933"/>
    </source>
</evidence>
<dbReference type="Gene3D" id="3.40.640.10">
    <property type="entry name" value="Type I PLP-dependent aspartate aminotransferase-like (Major domain)"/>
    <property type="match status" value="1"/>
</dbReference>
<comment type="subunit">
    <text evidence="3 9">Homodimer.</text>
</comment>
<comment type="cofactor">
    <cofactor evidence="1 9">
        <name>pyridoxal 5'-phosphate</name>
        <dbReference type="ChEBI" id="CHEBI:597326"/>
    </cofactor>
</comment>
<evidence type="ECO:0000256" key="8">
    <source>
        <dbReference type="ARBA" id="ARBA00023102"/>
    </source>
</evidence>